<evidence type="ECO:0000313" key="2">
    <source>
        <dbReference type="EMBL" id="EGO58964.1"/>
    </source>
</evidence>
<sequence>MVLISRKESLVYGHDDQRAEYNVVLRRRRSMGATEYGLSRDTLGDMHSYTVGSPIEPDQ</sequence>
<name>F8MIG0_NEUT8</name>
<protein>
    <submittedName>
        <fullName evidence="2">Uncharacterized protein</fullName>
    </submittedName>
</protein>
<dbReference type="RefSeq" id="XP_009849253.1">
    <property type="nucleotide sequence ID" value="XM_009850951.1"/>
</dbReference>
<dbReference type="EMBL" id="GL891303">
    <property type="protein sequence ID" value="EGO58964.1"/>
    <property type="molecule type" value="Genomic_DNA"/>
</dbReference>
<dbReference type="VEuPathDB" id="FungiDB:NEUTE1DRAFT_116331"/>
<evidence type="ECO:0000256" key="1">
    <source>
        <dbReference type="SAM" id="MobiDB-lite"/>
    </source>
</evidence>
<dbReference type="KEGG" id="nte:NEUTE1DRAFT116331"/>
<reference evidence="3" key="1">
    <citation type="journal article" date="2011" name="Genetics">
        <title>Massive changes in genome architecture accompany the transition to self-fertility in the filamentous fungus Neurospora tetrasperma.</title>
        <authorList>
            <person name="Ellison C.E."/>
            <person name="Stajich J.E."/>
            <person name="Jacobson D.J."/>
            <person name="Natvig D.O."/>
            <person name="Lapidus A."/>
            <person name="Foster B."/>
            <person name="Aerts A."/>
            <person name="Riley R."/>
            <person name="Lindquist E.A."/>
            <person name="Grigoriev I.V."/>
            <person name="Taylor J.W."/>
        </authorList>
    </citation>
    <scope>NUCLEOTIDE SEQUENCE [LARGE SCALE GENOMIC DNA]</scope>
    <source>
        <strain evidence="3">FGSC 2508 / P0657</strain>
    </source>
</reference>
<dbReference type="AlphaFoldDB" id="F8MIG0"/>
<accession>F8MIG0</accession>
<dbReference type="HOGENOM" id="CLU_2961359_0_0_1"/>
<proteinExistence type="predicted"/>
<feature type="region of interest" description="Disordered" evidence="1">
    <location>
        <begin position="36"/>
        <end position="59"/>
    </location>
</feature>
<dbReference type="Proteomes" id="UP000008065">
    <property type="component" value="Unassembled WGS sequence"/>
</dbReference>
<gene>
    <name evidence="2" type="ORF">NEUTE1DRAFT_116331</name>
</gene>
<evidence type="ECO:0000313" key="3">
    <source>
        <dbReference type="Proteomes" id="UP000008065"/>
    </source>
</evidence>
<keyword evidence="3" id="KW-1185">Reference proteome</keyword>
<dbReference type="GeneID" id="20823010"/>
<organism evidence="2 3">
    <name type="scientific">Neurospora tetrasperma (strain FGSC 2508 / ATCC MYA-4615 / P0657)</name>
    <dbReference type="NCBI Taxonomy" id="510951"/>
    <lineage>
        <taxon>Eukaryota</taxon>
        <taxon>Fungi</taxon>
        <taxon>Dikarya</taxon>
        <taxon>Ascomycota</taxon>
        <taxon>Pezizomycotina</taxon>
        <taxon>Sordariomycetes</taxon>
        <taxon>Sordariomycetidae</taxon>
        <taxon>Sordariales</taxon>
        <taxon>Sordariaceae</taxon>
        <taxon>Neurospora</taxon>
    </lineage>
</organism>